<dbReference type="GO" id="GO:0005524">
    <property type="term" value="F:ATP binding"/>
    <property type="evidence" value="ECO:0007669"/>
    <property type="project" value="UniProtKB-KW"/>
</dbReference>
<dbReference type="EMBL" id="CP002874">
    <property type="protein sequence ID" value="AEM21818.1"/>
    <property type="molecule type" value="Genomic_DNA"/>
</dbReference>
<name>G0EN59_BRAIP</name>
<protein>
    <recommendedName>
        <fullName evidence="1">pyridoxal kinase</fullName>
        <ecNumber evidence="1">2.7.1.35</ecNumber>
    </recommendedName>
</protein>
<dbReference type="Gene3D" id="3.40.1190.20">
    <property type="match status" value="1"/>
</dbReference>
<dbReference type="EC" id="2.7.1.35" evidence="1"/>
<dbReference type="SUPFAM" id="SSF53613">
    <property type="entry name" value="Ribokinase-like"/>
    <property type="match status" value="1"/>
</dbReference>
<accession>G0EN59</accession>
<dbReference type="Proteomes" id="UP000008522">
    <property type="component" value="Chromosome"/>
</dbReference>
<dbReference type="PANTHER" id="PTHR10534:SF2">
    <property type="entry name" value="PYRIDOXAL KINASE"/>
    <property type="match status" value="1"/>
</dbReference>
<dbReference type="eggNOG" id="COG2240">
    <property type="taxonomic scope" value="Bacteria"/>
</dbReference>
<keyword evidence="8" id="KW-1185">Reference proteome</keyword>
<dbReference type="InterPro" id="IPR004625">
    <property type="entry name" value="PyrdxlKinase"/>
</dbReference>
<dbReference type="GO" id="GO:0009443">
    <property type="term" value="P:pyridoxal 5'-phosphate salvage"/>
    <property type="evidence" value="ECO:0007669"/>
    <property type="project" value="InterPro"/>
</dbReference>
<dbReference type="CDD" id="cd01173">
    <property type="entry name" value="pyridoxal_pyridoxamine_kinase"/>
    <property type="match status" value="1"/>
</dbReference>
<keyword evidence="3" id="KW-0547">Nucleotide-binding</keyword>
<dbReference type="KEGG" id="bip:Bint_1197"/>
<organism evidence="7 8">
    <name type="scientific">Brachyspira intermedia (strain ATCC 51140 / PWS/A)</name>
    <name type="common">Serpulina intermedia</name>
    <dbReference type="NCBI Taxonomy" id="1045858"/>
    <lineage>
        <taxon>Bacteria</taxon>
        <taxon>Pseudomonadati</taxon>
        <taxon>Spirochaetota</taxon>
        <taxon>Spirochaetia</taxon>
        <taxon>Brachyspirales</taxon>
        <taxon>Brachyspiraceae</taxon>
        <taxon>Brachyspira</taxon>
    </lineage>
</organism>
<evidence type="ECO:0000256" key="3">
    <source>
        <dbReference type="ARBA" id="ARBA00022741"/>
    </source>
</evidence>
<dbReference type="InterPro" id="IPR013749">
    <property type="entry name" value="PM/HMP-P_kinase-1"/>
</dbReference>
<feature type="domain" description="Pyridoxamine kinase/Phosphomethylpyrimidine kinase" evidence="6">
    <location>
        <begin position="59"/>
        <end position="253"/>
    </location>
</feature>
<dbReference type="AlphaFoldDB" id="G0EN59"/>
<keyword evidence="2" id="KW-0808">Transferase</keyword>
<dbReference type="PATRIC" id="fig|1045858.4.peg.1197"/>
<dbReference type="HOGENOM" id="CLU_046496_2_0_12"/>
<dbReference type="InterPro" id="IPR029056">
    <property type="entry name" value="Ribokinase-like"/>
</dbReference>
<evidence type="ECO:0000313" key="7">
    <source>
        <dbReference type="EMBL" id="AEM21818.1"/>
    </source>
</evidence>
<sequence>MIMNNNFNVLLLNDLCSYGKASLTVNIPVLSHFGIKVSPLVSVILSNHTAFESFCAFDLTEQLEKIVEELKIRKPTFDAFYVGWIASGKQPSIVVDIIKHFNIGTVLIDPILGDNGKLYPSMSDEHVNAMKELIKYANIATPNITELAILLGKDPAIKYNEEEVKEMARKLSEMGPKTVIVTSVSKDENIGCLCYKDNNIITSYYPKINISIPGTGDAFGSSLLGYILKGDSIETALKKSTKFIYDCVETSIKDNDDRVYGIAIEKRLNLL</sequence>
<evidence type="ECO:0000256" key="1">
    <source>
        <dbReference type="ARBA" id="ARBA00012104"/>
    </source>
</evidence>
<keyword evidence="4 7" id="KW-0418">Kinase</keyword>
<evidence type="ECO:0000256" key="4">
    <source>
        <dbReference type="ARBA" id="ARBA00022777"/>
    </source>
</evidence>
<evidence type="ECO:0000259" key="6">
    <source>
        <dbReference type="Pfam" id="PF08543"/>
    </source>
</evidence>
<reference evidence="7 8" key="1">
    <citation type="journal article" date="2011" name="BMC Genomics">
        <title>Complete genome sequence of Brachyspira intermedia reveals unique genomic features in Brachyspira species and phage-mediated horizontal gene transfer.</title>
        <authorList>
            <person name="Hafstrom T."/>
            <person name="Jansson D.S."/>
            <person name="Segerman B."/>
        </authorList>
    </citation>
    <scope>NUCLEOTIDE SEQUENCE [LARGE SCALE GENOMIC DNA]</scope>
    <source>
        <strain evidence="8">ATCC 51140 / PWS/A</strain>
    </source>
</reference>
<evidence type="ECO:0000256" key="2">
    <source>
        <dbReference type="ARBA" id="ARBA00022679"/>
    </source>
</evidence>
<dbReference type="NCBIfam" id="NF005491">
    <property type="entry name" value="PRK07105.1"/>
    <property type="match status" value="1"/>
</dbReference>
<gene>
    <name evidence="7" type="primary">pdxY</name>
    <name evidence="7" type="ordered locus">Bint_1197</name>
</gene>
<dbReference type="PANTHER" id="PTHR10534">
    <property type="entry name" value="PYRIDOXAL KINASE"/>
    <property type="match status" value="1"/>
</dbReference>
<evidence type="ECO:0000256" key="5">
    <source>
        <dbReference type="ARBA" id="ARBA00022840"/>
    </source>
</evidence>
<dbReference type="Pfam" id="PF08543">
    <property type="entry name" value="Phos_pyr_kin"/>
    <property type="match status" value="1"/>
</dbReference>
<evidence type="ECO:0000313" key="8">
    <source>
        <dbReference type="Proteomes" id="UP000008522"/>
    </source>
</evidence>
<dbReference type="GO" id="GO:0008478">
    <property type="term" value="F:pyridoxal kinase activity"/>
    <property type="evidence" value="ECO:0007669"/>
    <property type="project" value="UniProtKB-EC"/>
</dbReference>
<keyword evidence="5" id="KW-0067">ATP-binding</keyword>
<proteinExistence type="predicted"/>
<dbReference type="GO" id="GO:0005829">
    <property type="term" value="C:cytosol"/>
    <property type="evidence" value="ECO:0007669"/>
    <property type="project" value="TreeGrafter"/>
</dbReference>